<proteinExistence type="predicted"/>
<accession>A0A8X6UQE5</accession>
<comment type="caution">
    <text evidence="1">The sequence shown here is derived from an EMBL/GenBank/DDBJ whole genome shotgun (WGS) entry which is preliminary data.</text>
</comment>
<reference evidence="1" key="1">
    <citation type="submission" date="2020-08" db="EMBL/GenBank/DDBJ databases">
        <title>Multicomponent nature underlies the extraordinary mechanical properties of spider dragline silk.</title>
        <authorList>
            <person name="Kono N."/>
            <person name="Nakamura H."/>
            <person name="Mori M."/>
            <person name="Yoshida Y."/>
            <person name="Ohtoshi R."/>
            <person name="Malay A.D."/>
            <person name="Moran D.A.P."/>
            <person name="Tomita M."/>
            <person name="Numata K."/>
            <person name="Arakawa K."/>
        </authorList>
    </citation>
    <scope>NUCLEOTIDE SEQUENCE</scope>
</reference>
<organism evidence="1 2">
    <name type="scientific">Trichonephila clavipes</name>
    <name type="common">Golden silk orbweaver</name>
    <name type="synonym">Nephila clavipes</name>
    <dbReference type="NCBI Taxonomy" id="2585209"/>
    <lineage>
        <taxon>Eukaryota</taxon>
        <taxon>Metazoa</taxon>
        <taxon>Ecdysozoa</taxon>
        <taxon>Arthropoda</taxon>
        <taxon>Chelicerata</taxon>
        <taxon>Arachnida</taxon>
        <taxon>Araneae</taxon>
        <taxon>Araneomorphae</taxon>
        <taxon>Entelegynae</taxon>
        <taxon>Araneoidea</taxon>
        <taxon>Nephilidae</taxon>
        <taxon>Trichonephila</taxon>
    </lineage>
</organism>
<evidence type="ECO:0000313" key="2">
    <source>
        <dbReference type="Proteomes" id="UP000887159"/>
    </source>
</evidence>
<dbReference type="EMBL" id="BMAU01021052">
    <property type="protein sequence ID" value="GFX88366.1"/>
    <property type="molecule type" value="Genomic_DNA"/>
</dbReference>
<keyword evidence="2" id="KW-1185">Reference proteome</keyword>
<sequence>MCAVRLHGQGHQCRKEVSRSVYLPFRTQVLYRPRQNDRHSVMFGTSLYGTAVAEWYSILFFQSTGRLPAKSVPVSFDHLHLFEAMLFHQLTPKSFNHFSTLCIHLVLGLLFLAPSGDMGSKKRILVIGAGMSGLTAIKACKKNILRLCVMKRVENLEDCGATTKVTVTDFHQS</sequence>
<gene>
    <name evidence="1" type="ORF">TNCV_2278361</name>
</gene>
<evidence type="ECO:0000313" key="1">
    <source>
        <dbReference type="EMBL" id="GFX88366.1"/>
    </source>
</evidence>
<dbReference type="Proteomes" id="UP000887159">
    <property type="component" value="Unassembled WGS sequence"/>
</dbReference>
<protein>
    <submittedName>
        <fullName evidence="1">Uncharacterized protein</fullName>
    </submittedName>
</protein>
<dbReference type="AlphaFoldDB" id="A0A8X6UQE5"/>
<name>A0A8X6UQE5_TRICX</name>